<evidence type="ECO:0000256" key="1">
    <source>
        <dbReference type="ARBA" id="ARBA00001947"/>
    </source>
</evidence>
<evidence type="ECO:0000256" key="2">
    <source>
        <dbReference type="ARBA" id="ARBA00010875"/>
    </source>
</evidence>
<accession>A0A1F7IQN0</accession>
<gene>
    <name evidence="8" type="ORF">A3B40_00315</name>
</gene>
<evidence type="ECO:0000256" key="4">
    <source>
        <dbReference type="ARBA" id="ARBA00022723"/>
    </source>
</evidence>
<keyword evidence="6" id="KW-0378">Hydrolase</keyword>
<keyword evidence="4" id="KW-0479">Metal-binding</keyword>
<evidence type="ECO:0000256" key="6">
    <source>
        <dbReference type="ARBA" id="ARBA00022801"/>
    </source>
</evidence>
<evidence type="ECO:0000256" key="5">
    <source>
        <dbReference type="ARBA" id="ARBA00022759"/>
    </source>
</evidence>
<evidence type="ECO:0000313" key="9">
    <source>
        <dbReference type="Proteomes" id="UP000178040"/>
    </source>
</evidence>
<keyword evidence="7" id="KW-0862">Zinc</keyword>
<dbReference type="Gene3D" id="3.40.390.30">
    <property type="entry name" value="Metalloproteases ('zincins'), catalytic domain"/>
    <property type="match status" value="1"/>
</dbReference>
<keyword evidence="5" id="KW-0255">Endonuclease</keyword>
<dbReference type="EMBL" id="MGAI01000004">
    <property type="protein sequence ID" value="OGK45622.1"/>
    <property type="molecule type" value="Genomic_DNA"/>
</dbReference>
<keyword evidence="3" id="KW-0540">Nuclease</keyword>
<protein>
    <recommendedName>
        <fullName evidence="10">rRNA maturation RNase YbeY</fullName>
    </recommendedName>
</protein>
<reference evidence="8 9" key="1">
    <citation type="journal article" date="2016" name="Nat. Commun.">
        <title>Thousands of microbial genomes shed light on interconnected biogeochemical processes in an aquifer system.</title>
        <authorList>
            <person name="Anantharaman K."/>
            <person name="Brown C.T."/>
            <person name="Hug L.A."/>
            <person name="Sharon I."/>
            <person name="Castelle C.J."/>
            <person name="Probst A.J."/>
            <person name="Thomas B.C."/>
            <person name="Singh A."/>
            <person name="Wilkins M.J."/>
            <person name="Karaoz U."/>
            <person name="Brodie E.L."/>
            <person name="Williams K.H."/>
            <person name="Hubbard S.S."/>
            <person name="Banfield J.F."/>
        </authorList>
    </citation>
    <scope>NUCLEOTIDE SEQUENCE [LARGE SCALE GENOMIC DNA]</scope>
</reference>
<evidence type="ECO:0008006" key="10">
    <source>
        <dbReference type="Google" id="ProtNLM"/>
    </source>
</evidence>
<name>A0A1F7IQN0_9BACT</name>
<dbReference type="AlphaFoldDB" id="A0A1F7IQN0"/>
<organism evidence="8 9">
    <name type="scientific">Candidatus Roizmanbacteria bacterium RIFCSPLOWO2_01_FULL_37_16</name>
    <dbReference type="NCBI Taxonomy" id="1802058"/>
    <lineage>
        <taxon>Bacteria</taxon>
        <taxon>Candidatus Roizmaniibacteriota</taxon>
    </lineage>
</organism>
<dbReference type="GO" id="GO:0004519">
    <property type="term" value="F:endonuclease activity"/>
    <property type="evidence" value="ECO:0007669"/>
    <property type="project" value="UniProtKB-KW"/>
</dbReference>
<sequence length="118" mass="13645">MINIISSSRYKINRKLLKQEMNKILKNYGIPDNALFNLIFVGKKKMKTIASQYKKENAALPVLSFSYLDKNNTFEKEDPLGEIFICYPLTILLAAERERKVDVIISQLVKHGIDNILR</sequence>
<evidence type="ECO:0000313" key="8">
    <source>
        <dbReference type="EMBL" id="OGK45622.1"/>
    </source>
</evidence>
<comment type="caution">
    <text evidence="8">The sequence shown here is derived from an EMBL/GenBank/DDBJ whole genome shotgun (WGS) entry which is preliminary data.</text>
</comment>
<dbReference type="GO" id="GO:0004222">
    <property type="term" value="F:metalloendopeptidase activity"/>
    <property type="evidence" value="ECO:0007669"/>
    <property type="project" value="InterPro"/>
</dbReference>
<dbReference type="GO" id="GO:0046872">
    <property type="term" value="F:metal ion binding"/>
    <property type="evidence" value="ECO:0007669"/>
    <property type="project" value="UniProtKB-KW"/>
</dbReference>
<dbReference type="NCBIfam" id="TIGR00043">
    <property type="entry name" value="rRNA maturation RNase YbeY"/>
    <property type="match status" value="1"/>
</dbReference>
<dbReference type="Proteomes" id="UP000178040">
    <property type="component" value="Unassembled WGS sequence"/>
</dbReference>
<dbReference type="InterPro" id="IPR002036">
    <property type="entry name" value="YbeY"/>
</dbReference>
<dbReference type="SUPFAM" id="SSF55486">
    <property type="entry name" value="Metalloproteases ('zincins'), catalytic domain"/>
    <property type="match status" value="1"/>
</dbReference>
<comment type="cofactor">
    <cofactor evidence="1">
        <name>Zn(2+)</name>
        <dbReference type="ChEBI" id="CHEBI:29105"/>
    </cofactor>
</comment>
<comment type="similarity">
    <text evidence="2">Belongs to the endoribonuclease YbeY family.</text>
</comment>
<dbReference type="GO" id="GO:0006364">
    <property type="term" value="P:rRNA processing"/>
    <property type="evidence" value="ECO:0007669"/>
    <property type="project" value="InterPro"/>
</dbReference>
<dbReference type="InterPro" id="IPR023091">
    <property type="entry name" value="MetalPrtase_cat_dom_sf_prd"/>
</dbReference>
<proteinExistence type="inferred from homology"/>
<dbReference type="Pfam" id="PF02130">
    <property type="entry name" value="YbeY"/>
    <property type="match status" value="1"/>
</dbReference>
<evidence type="ECO:0000256" key="7">
    <source>
        <dbReference type="ARBA" id="ARBA00022833"/>
    </source>
</evidence>
<evidence type="ECO:0000256" key="3">
    <source>
        <dbReference type="ARBA" id="ARBA00022722"/>
    </source>
</evidence>